<dbReference type="RefSeq" id="WP_104009219.1">
    <property type="nucleotide sequence ID" value="NZ_FNVD01000024.1"/>
</dbReference>
<organism evidence="3 4">
    <name type="scientific">Jhaorihella thermophila</name>
    <dbReference type="NCBI Taxonomy" id="488547"/>
    <lineage>
        <taxon>Bacteria</taxon>
        <taxon>Pseudomonadati</taxon>
        <taxon>Pseudomonadota</taxon>
        <taxon>Alphaproteobacteria</taxon>
        <taxon>Rhodobacterales</taxon>
        <taxon>Paracoccaceae</taxon>
        <taxon>Jhaorihella</taxon>
    </lineage>
</organism>
<proteinExistence type="predicted"/>
<feature type="chain" id="PRO_5009290998" evidence="1">
    <location>
        <begin position="21"/>
        <end position="133"/>
    </location>
</feature>
<keyword evidence="1" id="KW-0732">Signal</keyword>
<keyword evidence="4" id="KW-1185">Reference proteome</keyword>
<sequence length="133" mass="14345">MRKFLLGFALGLGMGTAAVAADPVEGIWKTAEGEEGGYLFVRIQECGGAICGKIDTAFDKTGKHDPGYEHLGKRMIWDMKPDGEGHYAGGKIWAPDSDKTYSSKMRLNGGTLTVKGCVMGGLICRGQDWTRVK</sequence>
<dbReference type="Pfam" id="PF09917">
    <property type="entry name" value="DUF2147"/>
    <property type="match status" value="1"/>
</dbReference>
<feature type="domain" description="DUF2147" evidence="2">
    <location>
        <begin position="26"/>
        <end position="131"/>
    </location>
</feature>
<evidence type="ECO:0000259" key="2">
    <source>
        <dbReference type="Pfam" id="PF09917"/>
    </source>
</evidence>
<dbReference type="Proteomes" id="UP000236742">
    <property type="component" value="Unassembled WGS sequence"/>
</dbReference>
<feature type="signal peptide" evidence="1">
    <location>
        <begin position="1"/>
        <end position="20"/>
    </location>
</feature>
<gene>
    <name evidence="3" type="ORF">SAMN05421751_12415</name>
</gene>
<accession>A0A1H5YWY7</accession>
<dbReference type="OrthoDB" id="9811671at2"/>
<dbReference type="EMBL" id="FNVD01000024">
    <property type="protein sequence ID" value="SEG28571.1"/>
    <property type="molecule type" value="Genomic_DNA"/>
</dbReference>
<evidence type="ECO:0000256" key="1">
    <source>
        <dbReference type="SAM" id="SignalP"/>
    </source>
</evidence>
<dbReference type="AlphaFoldDB" id="A0A1H5YWY7"/>
<dbReference type="PANTHER" id="PTHR36919">
    <property type="entry name" value="BLR1215 PROTEIN"/>
    <property type="match status" value="1"/>
</dbReference>
<evidence type="ECO:0000313" key="3">
    <source>
        <dbReference type="EMBL" id="SEG28571.1"/>
    </source>
</evidence>
<dbReference type="Gene3D" id="2.40.128.520">
    <property type="match status" value="1"/>
</dbReference>
<reference evidence="3 4" key="1">
    <citation type="submission" date="2016-10" db="EMBL/GenBank/DDBJ databases">
        <authorList>
            <person name="de Groot N.N."/>
        </authorList>
    </citation>
    <scope>NUCLEOTIDE SEQUENCE [LARGE SCALE GENOMIC DNA]</scope>
    <source>
        <strain evidence="3 4">DSM 23413</strain>
    </source>
</reference>
<dbReference type="InterPro" id="IPR019223">
    <property type="entry name" value="DUF2147"/>
</dbReference>
<name>A0A1H5YWY7_9RHOB</name>
<dbReference type="PANTHER" id="PTHR36919:SF2">
    <property type="entry name" value="BLL6627 PROTEIN"/>
    <property type="match status" value="1"/>
</dbReference>
<protein>
    <submittedName>
        <fullName evidence="3">Uncharacterized conserved protein, DUF2147 family</fullName>
    </submittedName>
</protein>
<evidence type="ECO:0000313" key="4">
    <source>
        <dbReference type="Proteomes" id="UP000236742"/>
    </source>
</evidence>